<dbReference type="Proteomes" id="UP000645462">
    <property type="component" value="Unassembled WGS sequence"/>
</dbReference>
<proteinExistence type="predicted"/>
<feature type="transmembrane region" description="Helical" evidence="1">
    <location>
        <begin position="232"/>
        <end position="251"/>
    </location>
</feature>
<accession>A0ABQ1KJ03</accession>
<organism evidence="3 4">
    <name type="scientific">Marivita lacus</name>
    <dbReference type="NCBI Taxonomy" id="1323742"/>
    <lineage>
        <taxon>Bacteria</taxon>
        <taxon>Pseudomonadati</taxon>
        <taxon>Pseudomonadota</taxon>
        <taxon>Alphaproteobacteria</taxon>
        <taxon>Rhodobacterales</taxon>
        <taxon>Roseobacteraceae</taxon>
        <taxon>Marivita</taxon>
    </lineage>
</organism>
<evidence type="ECO:0000313" key="4">
    <source>
        <dbReference type="Proteomes" id="UP000645462"/>
    </source>
</evidence>
<evidence type="ECO:0000256" key="1">
    <source>
        <dbReference type="SAM" id="Phobius"/>
    </source>
</evidence>
<keyword evidence="1" id="KW-1133">Transmembrane helix</keyword>
<dbReference type="InterPro" id="IPR000620">
    <property type="entry name" value="EamA_dom"/>
</dbReference>
<feature type="transmembrane region" description="Helical" evidence="1">
    <location>
        <begin position="257"/>
        <end position="275"/>
    </location>
</feature>
<reference evidence="4" key="1">
    <citation type="journal article" date="2019" name="Int. J. Syst. Evol. Microbiol.">
        <title>The Global Catalogue of Microorganisms (GCM) 10K type strain sequencing project: providing services to taxonomists for standard genome sequencing and annotation.</title>
        <authorList>
            <consortium name="The Broad Institute Genomics Platform"/>
            <consortium name="The Broad Institute Genome Sequencing Center for Infectious Disease"/>
            <person name="Wu L."/>
            <person name="Ma J."/>
        </authorList>
    </citation>
    <scope>NUCLEOTIDE SEQUENCE [LARGE SCALE GENOMIC DNA]</scope>
    <source>
        <strain evidence="4">CGMCC 1.12478</strain>
    </source>
</reference>
<dbReference type="RefSeq" id="WP_188481636.1">
    <property type="nucleotide sequence ID" value="NZ_BMFC01000003.1"/>
</dbReference>
<dbReference type="PANTHER" id="PTHR22911">
    <property type="entry name" value="ACYL-MALONYL CONDENSING ENZYME-RELATED"/>
    <property type="match status" value="1"/>
</dbReference>
<feature type="transmembrane region" description="Helical" evidence="1">
    <location>
        <begin position="115"/>
        <end position="132"/>
    </location>
</feature>
<keyword evidence="1" id="KW-0812">Transmembrane</keyword>
<feature type="transmembrane region" description="Helical" evidence="1">
    <location>
        <begin position="138"/>
        <end position="165"/>
    </location>
</feature>
<gene>
    <name evidence="3" type="ORF">GCM10011363_17440</name>
</gene>
<name>A0ABQ1KJ03_9RHOB</name>
<feature type="transmembrane region" description="Helical" evidence="1">
    <location>
        <begin position="28"/>
        <end position="48"/>
    </location>
</feature>
<dbReference type="SUPFAM" id="SSF103481">
    <property type="entry name" value="Multidrug resistance efflux transporter EmrE"/>
    <property type="match status" value="2"/>
</dbReference>
<evidence type="ECO:0000259" key="2">
    <source>
        <dbReference type="Pfam" id="PF00892"/>
    </source>
</evidence>
<dbReference type="EMBL" id="BMFC01000003">
    <property type="protein sequence ID" value="GGC01351.1"/>
    <property type="molecule type" value="Genomic_DNA"/>
</dbReference>
<comment type="caution">
    <text evidence="3">The sequence shown here is derived from an EMBL/GenBank/DDBJ whole genome shotgun (WGS) entry which is preliminary data.</text>
</comment>
<feature type="transmembrane region" description="Helical" evidence="1">
    <location>
        <begin position="79"/>
        <end position="103"/>
    </location>
</feature>
<dbReference type="InterPro" id="IPR037185">
    <property type="entry name" value="EmrE-like"/>
</dbReference>
<evidence type="ECO:0000313" key="3">
    <source>
        <dbReference type="EMBL" id="GGC01351.1"/>
    </source>
</evidence>
<dbReference type="Pfam" id="PF00892">
    <property type="entry name" value="EamA"/>
    <property type="match status" value="1"/>
</dbReference>
<feature type="transmembrane region" description="Helical" evidence="1">
    <location>
        <begin position="172"/>
        <end position="191"/>
    </location>
</feature>
<feature type="domain" description="EamA" evidence="2">
    <location>
        <begin position="146"/>
        <end position="273"/>
    </location>
</feature>
<feature type="transmembrane region" description="Helical" evidence="1">
    <location>
        <begin position="203"/>
        <end position="220"/>
    </location>
</feature>
<sequence>MKGILLAVLGVLILTPDALLIRLSGLDAAPLVAWRGLAMGSLFLLAALLTGQIRLFPRLFSGVGAALVLAQWANASLFAPAISLAPVALVLIAVATVPIWAAILSRVLYGQPTRPATWVTIAVVSAGIALAMSGKSDVAFTATALIGVVCGLGVALSLAISFTLLRHNPEMPLLPAVGTGSGLAGITALALTTPQEMASGTTWAIATASFVVLPLSFYLMSEASRLTASVNVSLVLLLETVLGPLWVWLVIREVPTPPMLIGGTIVVIALAVYLWHLRRRARVNI</sequence>
<keyword evidence="4" id="KW-1185">Reference proteome</keyword>
<protein>
    <submittedName>
        <fullName evidence="3">Membrane protein</fullName>
    </submittedName>
</protein>
<keyword evidence="1" id="KW-0472">Membrane</keyword>